<organism evidence="9 10">
    <name type="scientific">Monopterus albus</name>
    <name type="common">Swamp eel</name>
    <dbReference type="NCBI Taxonomy" id="43700"/>
    <lineage>
        <taxon>Eukaryota</taxon>
        <taxon>Metazoa</taxon>
        <taxon>Chordata</taxon>
        <taxon>Craniata</taxon>
        <taxon>Vertebrata</taxon>
        <taxon>Euteleostomi</taxon>
        <taxon>Actinopterygii</taxon>
        <taxon>Neopterygii</taxon>
        <taxon>Teleostei</taxon>
        <taxon>Neoteleostei</taxon>
        <taxon>Acanthomorphata</taxon>
        <taxon>Anabantaria</taxon>
        <taxon>Synbranchiformes</taxon>
        <taxon>Synbranchidae</taxon>
        <taxon>Monopterus</taxon>
    </lineage>
</organism>
<dbReference type="GO" id="GO:0051010">
    <property type="term" value="F:microtubule plus-end binding"/>
    <property type="evidence" value="ECO:0007669"/>
    <property type="project" value="TreeGrafter"/>
</dbReference>
<keyword evidence="3" id="KW-0493">Microtubule</keyword>
<accession>A0A3Q3JDQ3</accession>
<dbReference type="GO" id="GO:0005634">
    <property type="term" value="C:nucleus"/>
    <property type="evidence" value="ECO:0007669"/>
    <property type="project" value="TreeGrafter"/>
</dbReference>
<dbReference type="Proteomes" id="UP000261600">
    <property type="component" value="Unplaced"/>
</dbReference>
<dbReference type="FunFam" id="2.30.30.190:FF:000001">
    <property type="entry name" value="Putative CAP-Gly domain-containing linker protein 1"/>
    <property type="match status" value="1"/>
</dbReference>
<feature type="compositionally biased region" description="Low complexity" evidence="7">
    <location>
        <begin position="165"/>
        <end position="204"/>
    </location>
</feature>
<proteinExistence type="predicted"/>
<dbReference type="AlphaFoldDB" id="A0A3Q3JDQ3"/>
<feature type="domain" description="CAP-Gly" evidence="8">
    <location>
        <begin position="233"/>
        <end position="275"/>
    </location>
</feature>
<dbReference type="SMART" id="SM01052">
    <property type="entry name" value="CAP_GLY"/>
    <property type="match status" value="2"/>
</dbReference>
<keyword evidence="4" id="KW-0677">Repeat</keyword>
<dbReference type="GO" id="GO:0031122">
    <property type="term" value="P:cytoplasmic microtubule organization"/>
    <property type="evidence" value="ECO:0007669"/>
    <property type="project" value="TreeGrafter"/>
</dbReference>
<feature type="compositionally biased region" description="Low complexity" evidence="7">
    <location>
        <begin position="309"/>
        <end position="330"/>
    </location>
</feature>
<reference evidence="9" key="1">
    <citation type="submission" date="2025-08" db="UniProtKB">
        <authorList>
            <consortium name="Ensembl"/>
        </authorList>
    </citation>
    <scope>IDENTIFICATION</scope>
</reference>
<feature type="compositionally biased region" description="Low complexity" evidence="7">
    <location>
        <begin position="135"/>
        <end position="149"/>
    </location>
</feature>
<dbReference type="PANTHER" id="PTHR18916:SF44">
    <property type="entry name" value="CAP-GLY DOMAIN-CONTAINING LINKER PROTEIN 1"/>
    <property type="match status" value="1"/>
</dbReference>
<evidence type="ECO:0000313" key="10">
    <source>
        <dbReference type="Proteomes" id="UP000261600"/>
    </source>
</evidence>
<keyword evidence="6" id="KW-0206">Cytoskeleton</keyword>
<evidence type="ECO:0000256" key="2">
    <source>
        <dbReference type="ARBA" id="ARBA00022490"/>
    </source>
</evidence>
<reference evidence="9" key="2">
    <citation type="submission" date="2025-09" db="UniProtKB">
        <authorList>
            <consortium name="Ensembl"/>
        </authorList>
    </citation>
    <scope>IDENTIFICATION</scope>
</reference>
<sequence>MSTAKPTGIKVPSKIAKPPGTGAPKTNPSAGKSPCLLAAEDKSAAPSSGGDAQNAEENFQIGERVWVNGNKPGYIQFLGETQFAPGQWAGIVLDEPIGKNDGSVAGVRYFQCEALRGIFTRPSKLSRTEEEANGTQTTPPSHASSPTPSVGSVALQPAAKKSGLPSPTTAAKKPSTTTSATSAEPSSNLTRTNSESVSNLSESGSVKKGERELKMGDRVLVGGTKAGVVRFLGETDFAKGEWCGVELDEPLGKNDGAVAGTRYFQCQPKYGLFAPVHKVTRIGFPSTTPAKAKTTVRKVVATPSGLKRSPSASSISTMSSVASSVSAKPSRTGLVRQGHKHY</sequence>
<evidence type="ECO:0000259" key="8">
    <source>
        <dbReference type="PROSITE" id="PS50245"/>
    </source>
</evidence>
<evidence type="ECO:0000256" key="6">
    <source>
        <dbReference type="ARBA" id="ARBA00023212"/>
    </source>
</evidence>
<feature type="region of interest" description="Disordered" evidence="7">
    <location>
        <begin position="1"/>
        <end position="54"/>
    </location>
</feature>
<dbReference type="GO" id="GO:0031116">
    <property type="term" value="P:positive regulation of microtubule polymerization"/>
    <property type="evidence" value="ECO:0007669"/>
    <property type="project" value="TreeGrafter"/>
</dbReference>
<keyword evidence="5" id="KW-0175">Coiled coil</keyword>
<comment type="subcellular location">
    <subcellularLocation>
        <location evidence="1">Cytoplasm</location>
        <location evidence="1">Cytoskeleton</location>
    </subcellularLocation>
</comment>
<dbReference type="Gene3D" id="2.30.30.190">
    <property type="entry name" value="CAP Gly-rich-like domain"/>
    <property type="match status" value="2"/>
</dbReference>
<dbReference type="SUPFAM" id="SSF74924">
    <property type="entry name" value="Cap-Gly domain"/>
    <property type="match status" value="2"/>
</dbReference>
<dbReference type="PROSITE" id="PS50245">
    <property type="entry name" value="CAP_GLY_2"/>
    <property type="match status" value="2"/>
</dbReference>
<evidence type="ECO:0000313" key="9">
    <source>
        <dbReference type="Ensembl" id="ENSMALP00000017318.1"/>
    </source>
</evidence>
<dbReference type="GO" id="GO:0035371">
    <property type="term" value="C:microtubule plus-end"/>
    <property type="evidence" value="ECO:0007669"/>
    <property type="project" value="TreeGrafter"/>
</dbReference>
<evidence type="ECO:0000256" key="1">
    <source>
        <dbReference type="ARBA" id="ARBA00004245"/>
    </source>
</evidence>
<dbReference type="FunFam" id="2.30.30.190:FF:000002">
    <property type="entry name" value="CAP-Gly domain containing linker protein 1"/>
    <property type="match status" value="1"/>
</dbReference>
<evidence type="ECO:0000256" key="7">
    <source>
        <dbReference type="SAM" id="MobiDB-lite"/>
    </source>
</evidence>
<evidence type="ECO:0000256" key="3">
    <source>
        <dbReference type="ARBA" id="ARBA00022701"/>
    </source>
</evidence>
<dbReference type="Ensembl" id="ENSMALT00000017659.1">
    <property type="protein sequence ID" value="ENSMALP00000017318.1"/>
    <property type="gene ID" value="ENSMALG00000012092.1"/>
</dbReference>
<protein>
    <recommendedName>
        <fullName evidence="8">CAP-Gly domain-containing protein</fullName>
    </recommendedName>
</protein>
<dbReference type="InterPro" id="IPR036859">
    <property type="entry name" value="CAP-Gly_dom_sf"/>
</dbReference>
<dbReference type="GO" id="GO:0005938">
    <property type="term" value="C:cell cortex"/>
    <property type="evidence" value="ECO:0007669"/>
    <property type="project" value="TreeGrafter"/>
</dbReference>
<dbReference type="PROSITE" id="PS00845">
    <property type="entry name" value="CAP_GLY_1"/>
    <property type="match status" value="2"/>
</dbReference>
<dbReference type="Pfam" id="PF01302">
    <property type="entry name" value="CAP_GLY"/>
    <property type="match status" value="2"/>
</dbReference>
<dbReference type="InterPro" id="IPR000938">
    <property type="entry name" value="CAP-Gly_domain"/>
</dbReference>
<feature type="region of interest" description="Disordered" evidence="7">
    <location>
        <begin position="302"/>
        <end position="342"/>
    </location>
</feature>
<dbReference type="PANTHER" id="PTHR18916">
    <property type="entry name" value="DYNACTIN 1-RELATED MICROTUBULE-BINDING"/>
    <property type="match status" value="1"/>
</dbReference>
<evidence type="ECO:0000256" key="4">
    <source>
        <dbReference type="ARBA" id="ARBA00022737"/>
    </source>
</evidence>
<dbReference type="STRING" id="43700.ENSMALP00000017318"/>
<name>A0A3Q3JDQ3_MONAL</name>
<feature type="domain" description="CAP-Gly" evidence="8">
    <location>
        <begin position="79"/>
        <end position="121"/>
    </location>
</feature>
<keyword evidence="2" id="KW-0963">Cytoplasm</keyword>
<feature type="region of interest" description="Disordered" evidence="7">
    <location>
        <begin position="123"/>
        <end position="210"/>
    </location>
</feature>
<keyword evidence="10" id="KW-1185">Reference proteome</keyword>
<evidence type="ECO:0000256" key="5">
    <source>
        <dbReference type="ARBA" id="ARBA00023054"/>
    </source>
</evidence>